<reference evidence="3 4" key="1">
    <citation type="submission" date="2019-02" db="EMBL/GenBank/DDBJ databases">
        <title>Deep-cultivation of Planctomycetes and their phenomic and genomic characterization uncovers novel biology.</title>
        <authorList>
            <person name="Wiegand S."/>
            <person name="Jogler M."/>
            <person name="Boedeker C."/>
            <person name="Pinto D."/>
            <person name="Vollmers J."/>
            <person name="Rivas-Marin E."/>
            <person name="Kohn T."/>
            <person name="Peeters S.H."/>
            <person name="Heuer A."/>
            <person name="Rast P."/>
            <person name="Oberbeckmann S."/>
            <person name="Bunk B."/>
            <person name="Jeske O."/>
            <person name="Meyerdierks A."/>
            <person name="Storesund J.E."/>
            <person name="Kallscheuer N."/>
            <person name="Luecker S."/>
            <person name="Lage O.M."/>
            <person name="Pohl T."/>
            <person name="Merkel B.J."/>
            <person name="Hornburger P."/>
            <person name="Mueller R.-W."/>
            <person name="Bruemmer F."/>
            <person name="Labrenz M."/>
            <person name="Spormann A.M."/>
            <person name="Op den Camp H."/>
            <person name="Overmann J."/>
            <person name="Amann R."/>
            <person name="Jetten M.S.M."/>
            <person name="Mascher T."/>
            <person name="Medema M.H."/>
            <person name="Devos D.P."/>
            <person name="Kaster A.-K."/>
            <person name="Ovreas L."/>
            <person name="Rohde M."/>
            <person name="Galperin M.Y."/>
            <person name="Jogler C."/>
        </authorList>
    </citation>
    <scope>NUCLEOTIDE SEQUENCE [LARGE SCALE GENOMIC DNA]</scope>
    <source>
        <strain evidence="3 4">Pan153</strain>
    </source>
</reference>
<evidence type="ECO:0000256" key="1">
    <source>
        <dbReference type="SAM" id="MobiDB-lite"/>
    </source>
</evidence>
<dbReference type="InterPro" id="IPR000608">
    <property type="entry name" value="UBC"/>
</dbReference>
<evidence type="ECO:0000313" key="3">
    <source>
        <dbReference type="EMBL" id="QDV20486.1"/>
    </source>
</evidence>
<evidence type="ECO:0000313" key="4">
    <source>
        <dbReference type="Proteomes" id="UP000320839"/>
    </source>
</evidence>
<dbReference type="SUPFAM" id="SSF54495">
    <property type="entry name" value="UBC-like"/>
    <property type="match status" value="1"/>
</dbReference>
<dbReference type="OrthoDB" id="5428193at2"/>
<feature type="domain" description="UBC core" evidence="2">
    <location>
        <begin position="4"/>
        <end position="157"/>
    </location>
</feature>
<sequence>MSNVRLRRLAADYEKLKEYVRLHPRVSLLQVVGDPPEKFQLQYVIKSVRMQNQEILPIQNHTVEISLPRNYPRTPPQCRMLTPVFHPNIAPHAICVGDHWSAGESLQSIIMRIGEILAYQSYNLKSPLNGEAARWAEENCDQFPLDRVSLLPEEEAPAKPAPQTRPAPGTRQTSQTKAAPQTKTAPRAKPASEGYKILVCPNCEARYRLPETFDKKKVRCKKCEEIIDLSGV</sequence>
<accession>A0A518FW08</accession>
<dbReference type="Gene3D" id="3.10.110.10">
    <property type="entry name" value="Ubiquitin Conjugating Enzyme"/>
    <property type="match status" value="1"/>
</dbReference>
<feature type="region of interest" description="Disordered" evidence="1">
    <location>
        <begin position="154"/>
        <end position="190"/>
    </location>
</feature>
<organism evidence="3 4">
    <name type="scientific">Gimesia panareensis</name>
    <dbReference type="NCBI Taxonomy" id="2527978"/>
    <lineage>
        <taxon>Bacteria</taxon>
        <taxon>Pseudomonadati</taxon>
        <taxon>Planctomycetota</taxon>
        <taxon>Planctomycetia</taxon>
        <taxon>Planctomycetales</taxon>
        <taxon>Planctomycetaceae</taxon>
        <taxon>Gimesia</taxon>
    </lineage>
</organism>
<name>A0A518FW08_9PLAN</name>
<gene>
    <name evidence="3" type="ORF">Pan153_51610</name>
</gene>
<dbReference type="RefSeq" id="WP_145458703.1">
    <property type="nucleotide sequence ID" value="NZ_CP036317.1"/>
</dbReference>
<dbReference type="EMBL" id="CP036317">
    <property type="protein sequence ID" value="QDV20486.1"/>
    <property type="molecule type" value="Genomic_DNA"/>
</dbReference>
<dbReference type="AlphaFoldDB" id="A0A518FW08"/>
<dbReference type="Pfam" id="PF00179">
    <property type="entry name" value="UQ_con"/>
    <property type="match status" value="1"/>
</dbReference>
<evidence type="ECO:0000259" key="2">
    <source>
        <dbReference type="PROSITE" id="PS50127"/>
    </source>
</evidence>
<dbReference type="InterPro" id="IPR016135">
    <property type="entry name" value="UBQ-conjugating_enzyme/RWD"/>
</dbReference>
<protein>
    <submittedName>
        <fullName evidence="3">Ubiquitin-conjugating enzyme</fullName>
    </submittedName>
</protein>
<proteinExistence type="predicted"/>
<dbReference type="Proteomes" id="UP000320839">
    <property type="component" value="Chromosome"/>
</dbReference>
<feature type="compositionally biased region" description="Polar residues" evidence="1">
    <location>
        <begin position="170"/>
        <end position="184"/>
    </location>
</feature>
<dbReference type="InterPro" id="IPR050113">
    <property type="entry name" value="Ub_conjugating_enzyme"/>
</dbReference>
<dbReference type="PROSITE" id="PS50127">
    <property type="entry name" value="UBC_2"/>
    <property type="match status" value="1"/>
</dbReference>
<dbReference type="PANTHER" id="PTHR24067">
    <property type="entry name" value="UBIQUITIN-CONJUGATING ENZYME E2"/>
    <property type="match status" value="1"/>
</dbReference>